<comment type="subcellular location">
    <subcellularLocation>
        <location evidence="1">Membrane</location>
        <topology evidence="1">Multi-pass membrane protein</topology>
    </subcellularLocation>
</comment>
<proteinExistence type="predicted"/>
<evidence type="ECO:0000256" key="3">
    <source>
        <dbReference type="ARBA" id="ARBA00022692"/>
    </source>
</evidence>
<dbReference type="GO" id="GO:0016020">
    <property type="term" value="C:membrane"/>
    <property type="evidence" value="ECO:0007669"/>
    <property type="project" value="UniProtKB-SubCell"/>
</dbReference>
<evidence type="ECO:0000256" key="4">
    <source>
        <dbReference type="ARBA" id="ARBA00022989"/>
    </source>
</evidence>
<feature type="transmembrane region" description="Helical" evidence="6">
    <location>
        <begin position="38"/>
        <end position="57"/>
    </location>
</feature>
<organism evidence="8">
    <name type="scientific">Timema cristinae</name>
    <name type="common">Walking stick</name>
    <dbReference type="NCBI Taxonomy" id="61476"/>
    <lineage>
        <taxon>Eukaryota</taxon>
        <taxon>Metazoa</taxon>
        <taxon>Ecdysozoa</taxon>
        <taxon>Arthropoda</taxon>
        <taxon>Hexapoda</taxon>
        <taxon>Insecta</taxon>
        <taxon>Pterygota</taxon>
        <taxon>Neoptera</taxon>
        <taxon>Polyneoptera</taxon>
        <taxon>Phasmatodea</taxon>
        <taxon>Timematodea</taxon>
        <taxon>Timematoidea</taxon>
        <taxon>Timematidae</taxon>
        <taxon>Timema</taxon>
    </lineage>
</organism>
<evidence type="ECO:0000256" key="2">
    <source>
        <dbReference type="ARBA" id="ARBA00022448"/>
    </source>
</evidence>
<dbReference type="SUPFAM" id="SSF103473">
    <property type="entry name" value="MFS general substrate transporter"/>
    <property type="match status" value="1"/>
</dbReference>
<keyword evidence="4 6" id="KW-1133">Transmembrane helix</keyword>
<dbReference type="PANTHER" id="PTHR23511">
    <property type="entry name" value="SYNAPTIC VESICLE GLYCOPROTEIN 2"/>
    <property type="match status" value="1"/>
</dbReference>
<dbReference type="GO" id="GO:0022857">
    <property type="term" value="F:transmembrane transporter activity"/>
    <property type="evidence" value="ECO:0007669"/>
    <property type="project" value="InterPro"/>
</dbReference>
<evidence type="ECO:0000256" key="6">
    <source>
        <dbReference type="SAM" id="Phobius"/>
    </source>
</evidence>
<dbReference type="InterPro" id="IPR020846">
    <property type="entry name" value="MFS_dom"/>
</dbReference>
<reference evidence="8" key="1">
    <citation type="submission" date="2020-11" db="EMBL/GenBank/DDBJ databases">
        <authorList>
            <person name="Tran Van P."/>
        </authorList>
    </citation>
    <scope>NUCLEOTIDE SEQUENCE</scope>
</reference>
<keyword evidence="2" id="KW-0813">Transport</keyword>
<dbReference type="AlphaFoldDB" id="A0A7R9DJ18"/>
<dbReference type="Pfam" id="PF07690">
    <property type="entry name" value="MFS_1"/>
    <property type="match status" value="1"/>
</dbReference>
<dbReference type="PANTHER" id="PTHR23511:SF36">
    <property type="entry name" value="EG:BACR7A4.13 PROTEIN-RELATED"/>
    <property type="match status" value="1"/>
</dbReference>
<accession>A0A7R9DJ18</accession>
<evidence type="ECO:0000313" key="8">
    <source>
        <dbReference type="EMBL" id="CAD7414189.1"/>
    </source>
</evidence>
<dbReference type="InterPro" id="IPR011701">
    <property type="entry name" value="MFS"/>
</dbReference>
<dbReference type="EMBL" id="OC324416">
    <property type="protein sequence ID" value="CAD7414189.1"/>
    <property type="molecule type" value="Genomic_DNA"/>
</dbReference>
<protein>
    <recommendedName>
        <fullName evidence="7">Major facilitator superfamily (MFS) profile domain-containing protein</fullName>
    </recommendedName>
</protein>
<evidence type="ECO:0000256" key="1">
    <source>
        <dbReference type="ARBA" id="ARBA00004141"/>
    </source>
</evidence>
<gene>
    <name evidence="8" type="ORF">TCEB3V08_LOCUS12011</name>
</gene>
<keyword evidence="5 6" id="KW-0472">Membrane</keyword>
<dbReference type="InterPro" id="IPR036259">
    <property type="entry name" value="MFS_trans_sf"/>
</dbReference>
<feature type="domain" description="Major facilitator superfamily (MFS) profile" evidence="7">
    <location>
        <begin position="1"/>
        <end position="106"/>
    </location>
</feature>
<evidence type="ECO:0000259" key="7">
    <source>
        <dbReference type="PROSITE" id="PS50850"/>
    </source>
</evidence>
<dbReference type="PROSITE" id="PS50850">
    <property type="entry name" value="MFS"/>
    <property type="match status" value="1"/>
</dbReference>
<sequence length="106" mass="11486">MLASLPGVMANIFDTSAMSYVLPSAVCDLKLDSIDKGVLNAITYAGMICSAFLWGFLSDTLGRQKLLVVGFFLDATCGFISSLSQNFGVLVVFRFFSGFMYVNLIT</sequence>
<keyword evidence="3 6" id="KW-0812">Transmembrane</keyword>
<dbReference type="Gene3D" id="1.20.1250.20">
    <property type="entry name" value="MFS general substrate transporter like domains"/>
    <property type="match status" value="1"/>
</dbReference>
<name>A0A7R9DJ18_TIMCR</name>
<evidence type="ECO:0000256" key="5">
    <source>
        <dbReference type="ARBA" id="ARBA00023136"/>
    </source>
</evidence>